<dbReference type="EMBL" id="JAFFHB010000008">
    <property type="protein sequence ID" value="KAK4662875.1"/>
    <property type="molecule type" value="Genomic_DNA"/>
</dbReference>
<keyword evidence="3" id="KW-0175">Coiled coil</keyword>
<feature type="region of interest" description="Disordered" evidence="4">
    <location>
        <begin position="926"/>
        <end position="994"/>
    </location>
</feature>
<feature type="compositionally biased region" description="Basic and acidic residues" evidence="4">
    <location>
        <begin position="73"/>
        <end position="89"/>
    </location>
</feature>
<feature type="region of interest" description="Disordered" evidence="4">
    <location>
        <begin position="23"/>
        <end position="124"/>
    </location>
</feature>
<organism evidence="6 7">
    <name type="scientific">Podospora pseudopauciseta</name>
    <dbReference type="NCBI Taxonomy" id="2093780"/>
    <lineage>
        <taxon>Eukaryota</taxon>
        <taxon>Fungi</taxon>
        <taxon>Dikarya</taxon>
        <taxon>Ascomycota</taxon>
        <taxon>Pezizomycotina</taxon>
        <taxon>Sordariomycetes</taxon>
        <taxon>Sordariomycetidae</taxon>
        <taxon>Sordariales</taxon>
        <taxon>Podosporaceae</taxon>
        <taxon>Podospora</taxon>
    </lineage>
</organism>
<dbReference type="GeneID" id="87926481"/>
<comment type="caution">
    <text evidence="6">The sequence shown here is derived from an EMBL/GenBank/DDBJ whole genome shotgun (WGS) entry which is preliminary data.</text>
</comment>
<sequence>MEREAVAKKPSRMKSVRQWLSLRVTQERTKTEAPAELLPNHEPSSQLEVDEGAARATPPETASNKNAAASTETGKEDCKDSKDDGDERGLTTVAQLDNTGAKGESESESEENRPEDDKDDDDAVDKSARDFWKEAWESDELGEAKRALLQGRSGVGKSKDQKPSRANSIELVGLVIENTEAKMVNYKARWGSDNGETSLRNAKSILFSALTFKDLLDNVVKFDPTGYCSAAWAVVSFGLTVKARVSQWMLLQLMLITACLQLALHDKELADSTFKACSYLSHSMALYSRMESNYRERKAKQEKQLEDALVRVYTAILVYAAEVQESSNGRTRTRVKKFILSLAGQPLRDLETKINEEKSALEDWQNQVSRELADEAREEIMEIRTNTEVILKRVDGLAKTASDTYAKATAAELERLCEWLLKRDGGRQDKIRTSLATERAWWLNSGNNHWRPGGDGDRKGKKYHTASDTATGESGDDDDDQGSESGDITTDPETSEDEEAHDRKTLDVVSKTSLEQDADQADEYGDWLFESREYTEWVKYPQSLLWLYGNSGCGKSVLCSSIIRNLKKTFGNDPTKALASWYFRFDHEDTKRMHLLLASLLGQLTIKCKKVPDDGLYETLRDYQGQGQLPDDSMDLFNHLQRFISKADRDIFLVLDGLDHVLDRRGSRKNDIKLLDIILKLIQKEYTNLHVLVVSKYEKDIAQDFENKIRDMLVSVDVEQGLGKVLETFVERKLEDTPVLKGEDSLKGEVKQRLGHYQSSQGSNFHWARSILKQVSACHEPAEVTAELRKLPENIAARYQDALEKVAANSVKRLKDILLWLMNQKRPLSQAELAAVVKLRNAKEVAGICPRVLVETATEDEVDVFRFTHFSVQEYLKDPFSRAPKGQETIRSGNIERLLPPQKHDAHLLITKRCLEILSAFRPTKTNKKKGDAIENTSSSDSDSDRLVSSASGPNRRRVTIDASDHGSDAWRAQDTSPDDSAPDRRAPIKTANRKSIDVPARGYAAEFWFCHYNEIHSNEGQFNAIGSDKGFPARLKELESEICSKLLLDKEKMRAWLDTYDPDGRGNKKPPSAVYYAVKLELNGILTRLVEEISKLHTNLPARRRALDQRGLEGTALQLAAVRGESDIINLLLQQGADVNAEKGPHGTALYAAAAEGHLEVVKSLFQAMKLLHAGTKTGDQADGNLGSPLHVAAFRGHDAVVKLLLEPPGVAVDHLADPFGTALQAACASRKISTIKLLLANDADPNIVAGCFGTAAQAAFAHPRVSLVKGSDEVLEMLRSKNAEWLESPMFWTLAYSRVRSSLDPRPRYNRMNVLDFASTNYETLLKASAPSWLEEEALGEHELLASVVHQWTMPMTTMPDEAFINRRLLARIPFQDQLDAIKRVVPHHENTMDHLRHQDFLSKARFWAGINYVLGRIRELISRCLDRVSRLLRRREHRDNAALSSFQWALPEFDEPWYGYGERYDPDPWFGWPRERAMYMKASSRRQRYMMRHPGDDDSDQVMMSPSTKNDAFAVTNSMARADAITMELTQQRQKQRRFEEMAQTSVSGGDADTEAVLPELRVTSQTGIWTVSDILELVKQLIEYGDRCARYQDAVTTVPAKGDIHEKPPEPLAKPVDLHNIEDLTFELFSTVIRLALALQDHGTTFEKLARAKSGQGPAQLRSAHFPHWAGRRRKKNTRR</sequence>
<dbReference type="PANTHER" id="PTHR10039">
    <property type="entry name" value="AMELOGENIN"/>
    <property type="match status" value="1"/>
</dbReference>
<dbReference type="Proteomes" id="UP001326199">
    <property type="component" value="Unassembled WGS sequence"/>
</dbReference>
<feature type="region of interest" description="Disordered" evidence="4">
    <location>
        <begin position="1656"/>
        <end position="1684"/>
    </location>
</feature>
<feature type="compositionally biased region" description="Basic and acidic residues" evidence="4">
    <location>
        <begin position="959"/>
        <end position="969"/>
    </location>
</feature>
<protein>
    <recommendedName>
        <fullName evidence="5">Nephrocystin 3-like N-terminal domain-containing protein</fullName>
    </recommendedName>
</protein>
<dbReference type="SMART" id="SM00248">
    <property type="entry name" value="ANK"/>
    <property type="match status" value="4"/>
</dbReference>
<dbReference type="SUPFAM" id="SSF48403">
    <property type="entry name" value="Ankyrin repeat"/>
    <property type="match status" value="1"/>
</dbReference>
<evidence type="ECO:0000259" key="5">
    <source>
        <dbReference type="Pfam" id="PF24883"/>
    </source>
</evidence>
<keyword evidence="7" id="KW-1185">Reference proteome</keyword>
<reference evidence="6 7" key="1">
    <citation type="journal article" date="2023" name="bioRxiv">
        <title>High-quality genome assemblies of four members of thePodospora anserinaspecies complex.</title>
        <authorList>
            <person name="Ament-Velasquez S.L."/>
            <person name="Vogan A.A."/>
            <person name="Wallerman O."/>
            <person name="Hartmann F."/>
            <person name="Gautier V."/>
            <person name="Silar P."/>
            <person name="Giraud T."/>
            <person name="Johannesson H."/>
        </authorList>
    </citation>
    <scope>NUCLEOTIDE SEQUENCE [LARGE SCALE GENOMIC DNA]</scope>
    <source>
        <strain evidence="6 7">CBS 411.78</strain>
    </source>
</reference>
<feature type="region of interest" description="Disordered" evidence="4">
    <location>
        <begin position="444"/>
        <end position="517"/>
    </location>
</feature>
<evidence type="ECO:0000256" key="1">
    <source>
        <dbReference type="ARBA" id="ARBA00022737"/>
    </source>
</evidence>
<keyword evidence="1" id="KW-0677">Repeat</keyword>
<dbReference type="Gene3D" id="1.25.40.20">
    <property type="entry name" value="Ankyrin repeat-containing domain"/>
    <property type="match status" value="1"/>
</dbReference>
<proteinExistence type="predicted"/>
<dbReference type="InterPro" id="IPR056884">
    <property type="entry name" value="NPHP3-like_N"/>
</dbReference>
<dbReference type="PROSITE" id="PS50297">
    <property type="entry name" value="ANK_REP_REGION"/>
    <property type="match status" value="2"/>
</dbReference>
<evidence type="ECO:0000313" key="7">
    <source>
        <dbReference type="Proteomes" id="UP001326199"/>
    </source>
</evidence>
<name>A0ABR0H4D9_9PEZI</name>
<dbReference type="Pfam" id="PF12796">
    <property type="entry name" value="Ank_2"/>
    <property type="match status" value="2"/>
</dbReference>
<feature type="compositionally biased region" description="Polar residues" evidence="4">
    <location>
        <begin position="60"/>
        <end position="72"/>
    </location>
</feature>
<gene>
    <name evidence="6" type="ORF">QC763_0092810</name>
</gene>
<dbReference type="InterPro" id="IPR036770">
    <property type="entry name" value="Ankyrin_rpt-contain_sf"/>
</dbReference>
<dbReference type="SUPFAM" id="SSF52540">
    <property type="entry name" value="P-loop containing nucleoside triphosphate hydrolases"/>
    <property type="match status" value="1"/>
</dbReference>
<keyword evidence="2" id="KW-0040">ANK repeat</keyword>
<feature type="coiled-coil region" evidence="3">
    <location>
        <begin position="347"/>
        <end position="386"/>
    </location>
</feature>
<dbReference type="PROSITE" id="PS50088">
    <property type="entry name" value="ANK_REPEAT"/>
    <property type="match status" value="2"/>
</dbReference>
<dbReference type="Gene3D" id="3.40.50.300">
    <property type="entry name" value="P-loop containing nucleotide triphosphate hydrolases"/>
    <property type="match status" value="1"/>
</dbReference>
<evidence type="ECO:0000256" key="2">
    <source>
        <dbReference type="PROSITE-ProRule" id="PRU00023"/>
    </source>
</evidence>
<feature type="repeat" description="ANK" evidence="2">
    <location>
        <begin position="1186"/>
        <end position="1208"/>
    </location>
</feature>
<evidence type="ECO:0000313" key="6">
    <source>
        <dbReference type="EMBL" id="KAK4662875.1"/>
    </source>
</evidence>
<dbReference type="InterPro" id="IPR002110">
    <property type="entry name" value="Ankyrin_rpt"/>
</dbReference>
<feature type="repeat" description="ANK" evidence="2">
    <location>
        <begin position="1113"/>
        <end position="1145"/>
    </location>
</feature>
<dbReference type="PANTHER" id="PTHR10039:SF17">
    <property type="entry name" value="FUNGAL STAND N-TERMINAL GOODBYE DOMAIN-CONTAINING PROTEIN-RELATED"/>
    <property type="match status" value="1"/>
</dbReference>
<evidence type="ECO:0000256" key="4">
    <source>
        <dbReference type="SAM" id="MobiDB-lite"/>
    </source>
</evidence>
<dbReference type="RefSeq" id="XP_062762841.1">
    <property type="nucleotide sequence ID" value="XM_062906263.1"/>
</dbReference>
<accession>A0ABR0H4D9</accession>
<dbReference type="InterPro" id="IPR027417">
    <property type="entry name" value="P-loop_NTPase"/>
</dbReference>
<dbReference type="Pfam" id="PF24883">
    <property type="entry name" value="NPHP3_N"/>
    <property type="match status" value="1"/>
</dbReference>
<feature type="domain" description="Nephrocystin 3-like N-terminal" evidence="5">
    <location>
        <begin position="525"/>
        <end position="695"/>
    </location>
</feature>
<evidence type="ECO:0000256" key="3">
    <source>
        <dbReference type="SAM" id="Coils"/>
    </source>
</evidence>
<feature type="compositionally biased region" description="Basic residues" evidence="4">
    <location>
        <begin position="1674"/>
        <end position="1684"/>
    </location>
</feature>